<accession>A0A0F9KVQ0</accession>
<dbReference type="AlphaFoldDB" id="A0A0F9KVQ0"/>
<evidence type="ECO:0000256" key="1">
    <source>
        <dbReference type="SAM" id="Phobius"/>
    </source>
</evidence>
<dbReference type="EMBL" id="LAZR01007260">
    <property type="protein sequence ID" value="KKM86419.1"/>
    <property type="molecule type" value="Genomic_DNA"/>
</dbReference>
<evidence type="ECO:0008006" key="3">
    <source>
        <dbReference type="Google" id="ProtNLM"/>
    </source>
</evidence>
<dbReference type="Pfam" id="PF13385">
    <property type="entry name" value="Laminin_G_3"/>
    <property type="match status" value="1"/>
</dbReference>
<dbReference type="Gene3D" id="2.60.120.200">
    <property type="match status" value="1"/>
</dbReference>
<keyword evidence="1" id="KW-0812">Transmembrane</keyword>
<keyword evidence="1" id="KW-1133">Transmembrane helix</keyword>
<name>A0A0F9KVQ0_9ZZZZ</name>
<dbReference type="InterPro" id="IPR013320">
    <property type="entry name" value="ConA-like_dom_sf"/>
</dbReference>
<organism evidence="2">
    <name type="scientific">marine sediment metagenome</name>
    <dbReference type="NCBI Taxonomy" id="412755"/>
    <lineage>
        <taxon>unclassified sequences</taxon>
        <taxon>metagenomes</taxon>
        <taxon>ecological metagenomes</taxon>
    </lineage>
</organism>
<gene>
    <name evidence="2" type="ORF">LCGC14_1279210</name>
</gene>
<protein>
    <recommendedName>
        <fullName evidence="3">Laminin G domain-containing protein</fullName>
    </recommendedName>
</protein>
<reference evidence="2" key="1">
    <citation type="journal article" date="2015" name="Nature">
        <title>Complex archaea that bridge the gap between prokaryotes and eukaryotes.</title>
        <authorList>
            <person name="Spang A."/>
            <person name="Saw J.H."/>
            <person name="Jorgensen S.L."/>
            <person name="Zaremba-Niedzwiedzka K."/>
            <person name="Martijn J."/>
            <person name="Lind A.E."/>
            <person name="van Eijk R."/>
            <person name="Schleper C."/>
            <person name="Guy L."/>
            <person name="Ettema T.J."/>
        </authorList>
    </citation>
    <scope>NUCLEOTIDE SEQUENCE</scope>
</reference>
<evidence type="ECO:0000313" key="2">
    <source>
        <dbReference type="EMBL" id="KKM86419.1"/>
    </source>
</evidence>
<comment type="caution">
    <text evidence="2">The sequence shown here is derived from an EMBL/GenBank/DDBJ whole genome shotgun (WGS) entry which is preliminary data.</text>
</comment>
<dbReference type="SUPFAM" id="SSF49899">
    <property type="entry name" value="Concanavalin A-like lectins/glucanases"/>
    <property type="match status" value="1"/>
</dbReference>
<keyword evidence="1" id="KW-0472">Membrane</keyword>
<sequence length="284" mass="30431">MRKLLLSLILLIVLPLGAARNFDGSTDDIDLSTTDALANLTTYTLFVMAKTTSSTSTIPVYGEGNSANDTAIVTILFNNSVTGAVRFLHRDDASTLASIDSGNISITDGAWHRVVVVRRASNDFEMWSDGVSRGTTNNAPGTTTINGANLGRLPRAGNEHFPGDIAEVTRLSVAISDDEAVALSAGNFSPLFFTQPRMYIELIRDVFDRMGSITPTVNGTTVSEHPPIIYPTQPISGFAAAGAPPVRDLMIISRAMKYAPLPLLAGGVGLAWVINRRNKLRPTR</sequence>
<feature type="transmembrane region" description="Helical" evidence="1">
    <location>
        <begin position="255"/>
        <end position="274"/>
    </location>
</feature>
<proteinExistence type="predicted"/>